<dbReference type="EMBL" id="CAJNNV010032500">
    <property type="protein sequence ID" value="CAE8640150.1"/>
    <property type="molecule type" value="Genomic_DNA"/>
</dbReference>
<keyword evidence="2" id="KW-1185">Reference proteome</keyword>
<dbReference type="OMA" id="FINDLEC"/>
<name>A0A813HPR6_POLGL</name>
<proteinExistence type="predicted"/>
<protein>
    <submittedName>
        <fullName evidence="1">Uncharacterized protein</fullName>
    </submittedName>
</protein>
<dbReference type="Proteomes" id="UP000654075">
    <property type="component" value="Unassembled WGS sequence"/>
</dbReference>
<evidence type="ECO:0000313" key="2">
    <source>
        <dbReference type="Proteomes" id="UP000654075"/>
    </source>
</evidence>
<comment type="caution">
    <text evidence="1">The sequence shown here is derived from an EMBL/GenBank/DDBJ whole genome shotgun (WGS) entry which is preliminary data.</text>
</comment>
<evidence type="ECO:0000313" key="1">
    <source>
        <dbReference type="EMBL" id="CAE8640150.1"/>
    </source>
</evidence>
<sequence>MQTDFRCFLQAADKKFPVTGFARDNLCGSHTGDGGSHYVCAVLPSSTTSAGGPYSEFWTKTGQARSGEEAVTWPKPGPWCICMWAFARMYGNNPEFSEMLDCSATNYWVVQKYDINKPAECRALAAVCNRCDLQNSTLTKREGIQKKCEQAQQLCPSEASAETCTVEGGCQ</sequence>
<dbReference type="Gene3D" id="3.30.56.110">
    <property type="entry name" value="Protein of unknown function DUF2237"/>
    <property type="match status" value="1"/>
</dbReference>
<gene>
    <name evidence="1" type="ORF">PGLA1383_LOCUS55090</name>
</gene>
<dbReference type="OrthoDB" id="10260965at2759"/>
<dbReference type="AlphaFoldDB" id="A0A813HPR6"/>
<reference evidence="1" key="1">
    <citation type="submission" date="2021-02" db="EMBL/GenBank/DDBJ databases">
        <authorList>
            <person name="Dougan E. K."/>
            <person name="Rhodes N."/>
            <person name="Thang M."/>
            <person name="Chan C."/>
        </authorList>
    </citation>
    <scope>NUCLEOTIDE SEQUENCE</scope>
</reference>
<accession>A0A813HPR6</accession>
<organism evidence="1 2">
    <name type="scientific">Polarella glacialis</name>
    <name type="common">Dinoflagellate</name>
    <dbReference type="NCBI Taxonomy" id="89957"/>
    <lineage>
        <taxon>Eukaryota</taxon>
        <taxon>Sar</taxon>
        <taxon>Alveolata</taxon>
        <taxon>Dinophyceae</taxon>
        <taxon>Suessiales</taxon>
        <taxon>Suessiaceae</taxon>
        <taxon>Polarella</taxon>
    </lineage>
</organism>